<dbReference type="InterPro" id="IPR027417">
    <property type="entry name" value="P-loop_NTPase"/>
</dbReference>
<dbReference type="SMART" id="SM00487">
    <property type="entry name" value="DEXDc"/>
    <property type="match status" value="1"/>
</dbReference>
<evidence type="ECO:0000259" key="2">
    <source>
        <dbReference type="PROSITE" id="PS51192"/>
    </source>
</evidence>
<feature type="domain" description="Helicase ATP-binding" evidence="2">
    <location>
        <begin position="295"/>
        <end position="500"/>
    </location>
</feature>
<dbReference type="Pfam" id="PF22679">
    <property type="entry name" value="T1R_D3-like"/>
    <property type="match status" value="1"/>
</dbReference>
<feature type="region of interest" description="Disordered" evidence="1">
    <location>
        <begin position="878"/>
        <end position="897"/>
    </location>
</feature>
<dbReference type="AlphaFoldDB" id="A0A174YJT9"/>
<proteinExistence type="predicted"/>
<dbReference type="InterPro" id="IPR014001">
    <property type="entry name" value="Helicase_ATP-bd"/>
</dbReference>
<keyword evidence="3" id="KW-0378">Hydrolase</keyword>
<dbReference type="GO" id="GO:0009035">
    <property type="term" value="F:type I site-specific deoxyribonuclease activity"/>
    <property type="evidence" value="ECO:0007669"/>
    <property type="project" value="UniProtKB-EC"/>
</dbReference>
<dbReference type="PROSITE" id="PS51192">
    <property type="entry name" value="HELICASE_ATP_BIND_1"/>
    <property type="match status" value="1"/>
</dbReference>
<dbReference type="InterPro" id="IPR040980">
    <property type="entry name" value="SWI2_SNF2"/>
</dbReference>
<dbReference type="EC" id="3.1.21.3" evidence="3"/>
<dbReference type="OrthoDB" id="9758243at2"/>
<organism evidence="3 4">
    <name type="scientific">Lachnospira eligens</name>
    <dbReference type="NCBI Taxonomy" id="39485"/>
    <lineage>
        <taxon>Bacteria</taxon>
        <taxon>Bacillati</taxon>
        <taxon>Bacillota</taxon>
        <taxon>Clostridia</taxon>
        <taxon>Lachnospirales</taxon>
        <taxon>Lachnospiraceae</taxon>
        <taxon>Lachnospira</taxon>
    </lineage>
</organism>
<dbReference type="Pfam" id="PF04313">
    <property type="entry name" value="HSDR_N"/>
    <property type="match status" value="1"/>
</dbReference>
<dbReference type="Proteomes" id="UP000095621">
    <property type="component" value="Unassembled WGS sequence"/>
</dbReference>
<dbReference type="GO" id="GO:0003677">
    <property type="term" value="F:DNA binding"/>
    <property type="evidence" value="ECO:0007669"/>
    <property type="project" value="UniProtKB-KW"/>
</dbReference>
<gene>
    <name evidence="3" type="primary">hsdR</name>
    <name evidence="3" type="ORF">ERS852490_00488</name>
</gene>
<evidence type="ECO:0000256" key="1">
    <source>
        <dbReference type="SAM" id="MobiDB-lite"/>
    </source>
</evidence>
<dbReference type="GO" id="GO:0009307">
    <property type="term" value="P:DNA restriction-modification system"/>
    <property type="evidence" value="ECO:0007669"/>
    <property type="project" value="UniProtKB-KW"/>
</dbReference>
<protein>
    <submittedName>
        <fullName evidence="3">Type I restriction enzyme EcoR124II R protein</fullName>
        <ecNumber evidence="3">3.1.21.3</ecNumber>
    </submittedName>
</protein>
<dbReference type="GO" id="GO:0005524">
    <property type="term" value="F:ATP binding"/>
    <property type="evidence" value="ECO:0007669"/>
    <property type="project" value="UniProtKB-KW"/>
</dbReference>
<dbReference type="PANTHER" id="PTHR42927">
    <property type="entry name" value="HELICASE SUPERFAMILY 1 AND 2 DOMAIN-CONTAINING PROTEIN"/>
    <property type="match status" value="1"/>
</dbReference>
<dbReference type="Gene3D" id="3.40.50.300">
    <property type="entry name" value="P-loop containing nucleotide triphosphate hydrolases"/>
    <property type="match status" value="2"/>
</dbReference>
<sequence length="1025" mass="118690">MSDFDVKEKRFEEDIEDYLIHHGGYTKGDPKKFNRESGLDEDTFVEFIKTSQPKKWDRYVKIYADSSEKQIVERFKREVKTTNLLNVMRHGFMDRGIKFYPIFWKPETSLNETTQIQYDANVLHCTRQLHYSVHNENSIDVVLFVNGIPVVSMELKCQFTGQDTTNAINQYKFDRAGKDAIFAFKERVLVHFAVDLTNVYMTTRLEGAYTYFLPFNQGSNGAGKVGGKGNPVNPDGYDTAYLWERVLCKDSLMEILQKYMHLQQEYDKNGNLVKETMIFPRYHQLDVVTKLLEDVKKNGSGKSYLIQHSAGSGKSNSIAWLAHRLTGLHDYEDNKIFQSVIIVTDRRVLDSQLQSTVYQFDHVEGVVKKVDKNSGQLRDAINDGVGIIITTLQKFPVIYKEVDSANKRFAIIIDEAHSSQTGDAAKKLKRALADTEEILKEYAEMEDEDERKRKDDEDKLLDELAAQGMHKNLSFFAFTATPKGKTLQMFGQKDAEGIYRPFHIYSMRQAIEEHFILDVLQNYMTYKMYYKIAKIIEDNPEFDTTAGSKAIINYETLHPHNISQKTAIMLEHFMNVTRHKIGGRAKAMVVTPSRLHAVRYVQEFKRQIKEKGLNDLEVLVAFSGEVKDNDDVFTEEGMNKDKEGKTIKEKALPETFHTDDYGILVVAEKYQTGFDEPLLHTMFVDKKLSGVKAVQTLSRLNRTTRGKVDTFVLDFVNSAEDIKASFEPFYEETVLLEETDPNVVYDMKNTLDDFRVYQKSEVDKFADIFYQSENQSVGDLGKLQGQLRPAVDRYEVLEVEKQDIFKSTLASFNRVYAYITQVCRLFDKDIHRFSIYSKFLYIMLPKGHGGEKINIDDKVLLEYYKLEKDFEGPIELESTEGGYTPISGDSGHREPKKDPLTVIIDKINEKYGTHFTEMDKVLVQMENDYANQEKWQSYAKNNDRATFMLLFEKDFPNMAADRYEQNDQFFRKLFDDPNMMKQVMETVGSVLYERLKRKYTFDSKSGVIEEATPETYVEDTYLKKK</sequence>
<evidence type="ECO:0000313" key="4">
    <source>
        <dbReference type="Proteomes" id="UP000095621"/>
    </source>
</evidence>
<name>A0A174YJT9_9FIRM</name>
<dbReference type="Gene3D" id="3.90.1570.50">
    <property type="match status" value="1"/>
</dbReference>
<evidence type="ECO:0000313" key="3">
    <source>
        <dbReference type="EMBL" id="CUQ75394.1"/>
    </source>
</evidence>
<dbReference type="RefSeq" id="WP_070099688.1">
    <property type="nucleotide sequence ID" value="NZ_CZBU01000001.1"/>
</dbReference>
<reference evidence="3 4" key="1">
    <citation type="submission" date="2015-09" db="EMBL/GenBank/DDBJ databases">
        <authorList>
            <consortium name="Pathogen Informatics"/>
        </authorList>
    </citation>
    <scope>NUCLEOTIDE SEQUENCE [LARGE SCALE GENOMIC DNA]</scope>
    <source>
        <strain evidence="3 4">2789STDY5834875</strain>
    </source>
</reference>
<dbReference type="PANTHER" id="PTHR42927:SF1">
    <property type="entry name" value="HELICASE SUPERFAMILY 1 AND 2 DOMAIN-CONTAINING PROTEIN"/>
    <property type="match status" value="1"/>
</dbReference>
<dbReference type="InterPro" id="IPR055180">
    <property type="entry name" value="HsdR_RecA-like_helicase_dom_2"/>
</dbReference>
<dbReference type="SUPFAM" id="SSF52540">
    <property type="entry name" value="P-loop containing nucleoside triphosphate hydrolases"/>
    <property type="match status" value="1"/>
</dbReference>
<dbReference type="EMBL" id="CZBU01000001">
    <property type="protein sequence ID" value="CUQ75394.1"/>
    <property type="molecule type" value="Genomic_DNA"/>
</dbReference>
<dbReference type="InterPro" id="IPR007409">
    <property type="entry name" value="Restrct_endonuc_type1_HsdR_N"/>
</dbReference>
<dbReference type="Pfam" id="PF18766">
    <property type="entry name" value="SWI2_SNF2"/>
    <property type="match status" value="1"/>
</dbReference>
<accession>A0A174YJT9</accession>